<feature type="compositionally biased region" description="Polar residues" evidence="1">
    <location>
        <begin position="130"/>
        <end position="146"/>
    </location>
</feature>
<keyword evidence="5" id="KW-1185">Reference proteome</keyword>
<gene>
    <name evidence="4" type="ORF">ACHHYP_00770</name>
</gene>
<dbReference type="Proteomes" id="UP000243579">
    <property type="component" value="Unassembled WGS sequence"/>
</dbReference>
<sequence>MRLNSTLLLLILVLATSAQATCPSVVPTDCSLSAEWTLVSVGSGQFCAPNDAVLCSGATNTVGICPGPQAGLEFGSACSVVDVTGGLACLPLAVCVDPTTSVSAPITSSSAAGSSAAPQQEIASAPVWTSAGSSSAPTQETGTQPEVATASADGCAIDLTIPELSYCDHRIVDGWTSISVEHSASFCTRPNAAGQYCVANISNGACPAPQKGLPYGSECQLIHTGVYGCVVRSHCGPVTPTVVPTMMPTTTPAPTEPAPCVELPPIKIAP</sequence>
<accession>A0A0A7CLP7</accession>
<dbReference type="EMBL" id="JNBR01000007">
    <property type="protein sequence ID" value="OQS01457.1"/>
    <property type="molecule type" value="Genomic_DNA"/>
</dbReference>
<evidence type="ECO:0000313" key="3">
    <source>
        <dbReference type="EMBL" id="AIG55817.1"/>
    </source>
</evidence>
<evidence type="ECO:0000313" key="5">
    <source>
        <dbReference type="Proteomes" id="UP000243579"/>
    </source>
</evidence>
<name>A0A0A7CLP7_ACHHY</name>
<dbReference type="EMBL" id="KM038356">
    <property type="protein sequence ID" value="AIG55817.1"/>
    <property type="molecule type" value="Genomic_DNA"/>
</dbReference>
<feature type="region of interest" description="Disordered" evidence="1">
    <location>
        <begin position="127"/>
        <end position="147"/>
    </location>
</feature>
<evidence type="ECO:0000256" key="1">
    <source>
        <dbReference type="SAM" id="MobiDB-lite"/>
    </source>
</evidence>
<organism evidence="3">
    <name type="scientific">Achlya hypogyna</name>
    <name type="common">Oomycete</name>
    <name type="synonym">Protoachlya hypogyna</name>
    <dbReference type="NCBI Taxonomy" id="1202772"/>
    <lineage>
        <taxon>Eukaryota</taxon>
        <taxon>Sar</taxon>
        <taxon>Stramenopiles</taxon>
        <taxon>Oomycota</taxon>
        <taxon>Saprolegniomycetes</taxon>
        <taxon>Saprolegniales</taxon>
        <taxon>Achlyaceae</taxon>
        <taxon>Achlya</taxon>
    </lineage>
</organism>
<dbReference type="AlphaFoldDB" id="A0A0A7CLP7"/>
<feature type="chain" id="PRO_5002037987" evidence="2">
    <location>
        <begin position="21"/>
        <end position="270"/>
    </location>
</feature>
<feature type="signal peptide" evidence="2">
    <location>
        <begin position="1"/>
        <end position="20"/>
    </location>
</feature>
<evidence type="ECO:0000313" key="4">
    <source>
        <dbReference type="EMBL" id="OQS01457.1"/>
    </source>
</evidence>
<reference evidence="3 5" key="1">
    <citation type="journal article" date="2014" name="Genome Biol. Evol.">
        <title>The secreted proteins of Achlya hypogyna and Thraustotheca clavata identify the ancestral oomycete secretome and reveal gene acquisitions by horizontal gene transfer.</title>
        <authorList>
            <person name="Misner I."/>
            <person name="Blouin N."/>
            <person name="Leonard G."/>
            <person name="Richards T.A."/>
            <person name="Lane C.E."/>
        </authorList>
    </citation>
    <scope>NUCLEOTIDE SEQUENCE</scope>
    <source>
        <strain evidence="3 5">ATCC 48635</strain>
    </source>
</reference>
<dbReference type="OrthoDB" id="79743at2759"/>
<evidence type="ECO:0000256" key="2">
    <source>
        <dbReference type="SAM" id="SignalP"/>
    </source>
</evidence>
<keyword evidence="2" id="KW-0732">Signal</keyword>
<protein>
    <submittedName>
        <fullName evidence="3">Secreted protein</fullName>
    </submittedName>
</protein>
<proteinExistence type="predicted"/>